<dbReference type="Proteomes" id="UP001610063">
    <property type="component" value="Unassembled WGS sequence"/>
</dbReference>
<sequence>MEKIRVLIIEDETDQADELKVFLEKGGYSVCGIADNLTEGLGLFYALKPDLVVADIYLKGNPEGISFAERMGENMNTARPLIFLTQHADFETFRQAKLVSPYSYLLKPFNPLELQYAIELAMEKFASQPGGLSIKENALLMEESLFVKHRQSLIKIPISNIEYVEVDGKYCKINAREGSFLVQLSLVKMEEKLQAYHFLRIHRNYIINLNEIRQIHLTDNQVILNGERALPVSHTYKDILMKRFDVLR</sequence>
<accession>A0ABW7N765</accession>
<gene>
    <name evidence="4" type="ORF">ACHKAR_08420</name>
</gene>
<dbReference type="Pfam" id="PF04397">
    <property type="entry name" value="LytTR"/>
    <property type="match status" value="1"/>
</dbReference>
<dbReference type="PANTHER" id="PTHR37299">
    <property type="entry name" value="TRANSCRIPTIONAL REGULATOR-RELATED"/>
    <property type="match status" value="1"/>
</dbReference>
<evidence type="ECO:0000313" key="4">
    <source>
        <dbReference type="EMBL" id="MFH6983458.1"/>
    </source>
</evidence>
<dbReference type="EMBL" id="JBIPKE010000015">
    <property type="protein sequence ID" value="MFH6983458.1"/>
    <property type="molecule type" value="Genomic_DNA"/>
</dbReference>
<dbReference type="InterPro" id="IPR001789">
    <property type="entry name" value="Sig_transdc_resp-reg_receiver"/>
</dbReference>
<organism evidence="4 5">
    <name type="scientific">Marinoscillum luteum</name>
    <dbReference type="NCBI Taxonomy" id="861051"/>
    <lineage>
        <taxon>Bacteria</taxon>
        <taxon>Pseudomonadati</taxon>
        <taxon>Bacteroidota</taxon>
        <taxon>Cytophagia</taxon>
        <taxon>Cytophagales</taxon>
        <taxon>Reichenbachiellaceae</taxon>
        <taxon>Marinoscillum</taxon>
    </lineage>
</organism>
<keyword evidence="1" id="KW-0597">Phosphoprotein</keyword>
<dbReference type="RefSeq" id="WP_395417021.1">
    <property type="nucleotide sequence ID" value="NZ_JBIPKE010000015.1"/>
</dbReference>
<name>A0ABW7N765_9BACT</name>
<proteinExistence type="predicted"/>
<dbReference type="SUPFAM" id="SSF52172">
    <property type="entry name" value="CheY-like"/>
    <property type="match status" value="1"/>
</dbReference>
<comment type="caution">
    <text evidence="4">The sequence shown here is derived from an EMBL/GenBank/DDBJ whole genome shotgun (WGS) entry which is preliminary data.</text>
</comment>
<evidence type="ECO:0000259" key="2">
    <source>
        <dbReference type="PROSITE" id="PS50110"/>
    </source>
</evidence>
<dbReference type="SMART" id="SM00850">
    <property type="entry name" value="LytTR"/>
    <property type="match status" value="1"/>
</dbReference>
<evidence type="ECO:0000313" key="5">
    <source>
        <dbReference type="Proteomes" id="UP001610063"/>
    </source>
</evidence>
<dbReference type="InterPro" id="IPR007492">
    <property type="entry name" value="LytTR_DNA-bd_dom"/>
</dbReference>
<evidence type="ECO:0000259" key="3">
    <source>
        <dbReference type="PROSITE" id="PS50930"/>
    </source>
</evidence>
<dbReference type="Gene3D" id="3.40.50.2300">
    <property type="match status" value="1"/>
</dbReference>
<reference evidence="4 5" key="1">
    <citation type="journal article" date="2013" name="Int. J. Syst. Evol. Microbiol.">
        <title>Marinoscillum luteum sp. nov., isolated from marine sediment.</title>
        <authorList>
            <person name="Cha I.T."/>
            <person name="Park S.J."/>
            <person name="Kim S.J."/>
            <person name="Kim J.G."/>
            <person name="Jung M.Y."/>
            <person name="Shin K.S."/>
            <person name="Kwon K.K."/>
            <person name="Yang S.H."/>
            <person name="Seo Y.S."/>
            <person name="Rhee S.K."/>
        </authorList>
    </citation>
    <scope>NUCLEOTIDE SEQUENCE [LARGE SCALE GENOMIC DNA]</scope>
    <source>
        <strain evidence="4 5">KCTC 23939</strain>
    </source>
</reference>
<protein>
    <submittedName>
        <fullName evidence="4">LytR/AlgR family response regulator transcription factor</fullName>
    </submittedName>
</protein>
<dbReference type="InterPro" id="IPR011006">
    <property type="entry name" value="CheY-like_superfamily"/>
</dbReference>
<dbReference type="Pfam" id="PF00072">
    <property type="entry name" value="Response_reg"/>
    <property type="match status" value="1"/>
</dbReference>
<dbReference type="InterPro" id="IPR046947">
    <property type="entry name" value="LytR-like"/>
</dbReference>
<keyword evidence="5" id="KW-1185">Reference proteome</keyword>
<feature type="domain" description="Response regulatory" evidence="2">
    <location>
        <begin position="5"/>
        <end position="122"/>
    </location>
</feature>
<dbReference type="PROSITE" id="PS50110">
    <property type="entry name" value="RESPONSE_REGULATORY"/>
    <property type="match status" value="1"/>
</dbReference>
<feature type="modified residue" description="4-aspartylphosphate" evidence="1">
    <location>
        <position position="55"/>
    </location>
</feature>
<feature type="domain" description="HTH LytTR-type" evidence="3">
    <location>
        <begin position="145"/>
        <end position="246"/>
    </location>
</feature>
<dbReference type="PROSITE" id="PS50930">
    <property type="entry name" value="HTH_LYTTR"/>
    <property type="match status" value="1"/>
</dbReference>
<dbReference type="Gene3D" id="2.40.50.1020">
    <property type="entry name" value="LytTr DNA-binding domain"/>
    <property type="match status" value="1"/>
</dbReference>
<dbReference type="SMART" id="SM00448">
    <property type="entry name" value="REC"/>
    <property type="match status" value="1"/>
</dbReference>
<dbReference type="PANTHER" id="PTHR37299:SF1">
    <property type="entry name" value="STAGE 0 SPORULATION PROTEIN A HOMOLOG"/>
    <property type="match status" value="1"/>
</dbReference>
<evidence type="ECO:0000256" key="1">
    <source>
        <dbReference type="PROSITE-ProRule" id="PRU00169"/>
    </source>
</evidence>